<dbReference type="GO" id="GO:0016758">
    <property type="term" value="F:hexosyltransferase activity"/>
    <property type="evidence" value="ECO:0007669"/>
    <property type="project" value="UniProtKB-ARBA"/>
</dbReference>
<keyword evidence="2" id="KW-0808">Transferase</keyword>
<name>A0A146IG13_ECOLX</name>
<dbReference type="PANTHER" id="PTHR22916:SF3">
    <property type="entry name" value="UDP-GLCNAC:BETAGAL BETA-1,3-N-ACETYLGLUCOSAMINYLTRANSFERASE-LIKE PROTEIN 1"/>
    <property type="match status" value="1"/>
</dbReference>
<sequence>MSKEVSVLLLLISNLTNKIVCQFYHYGENVEEVVVSICCITFNQELYISTAIESFLAQKTDFPFEIIISDDKSNDNTVGIIQEYVEKYPDLIKLNVNRENIGANANLLQAIKRARGKYIALCEGDDYWIDELKLQLQYETMLKNPQSLFCFHSCRLHKNSKLEEKVYFDKGGDVRLFGVDDILQDLKQFAPTASYMFARHLDQLLPDWFSAAPVGDLFLELYGMKNGGGVYIPRPMCAYRISSLGSWTETTQSKTNIHRKRHLEIIRFLKKSQIDFPLYKSAFDKKISHIYLSLAIRAVKNKDYIDFRRFIEQSICYNNEISISQKICNKLKSAPLMLYYLLCLKSVFSINQKKY</sequence>
<dbReference type="EMBL" id="LC125932">
    <property type="protein sequence ID" value="BAU71638.1"/>
    <property type="molecule type" value="Genomic_DNA"/>
</dbReference>
<feature type="domain" description="Glycosyltransferase 2-like" evidence="1">
    <location>
        <begin position="36"/>
        <end position="151"/>
    </location>
</feature>
<protein>
    <submittedName>
        <fullName evidence="2">Putative glycosyltransferase</fullName>
    </submittedName>
</protein>
<organism evidence="2">
    <name type="scientific">Escherichia coli</name>
    <dbReference type="NCBI Taxonomy" id="562"/>
    <lineage>
        <taxon>Bacteria</taxon>
        <taxon>Pseudomonadati</taxon>
        <taxon>Pseudomonadota</taxon>
        <taxon>Gammaproteobacteria</taxon>
        <taxon>Enterobacterales</taxon>
        <taxon>Enterobacteriaceae</taxon>
        <taxon>Escherichia</taxon>
    </lineage>
</organism>
<dbReference type="SUPFAM" id="SSF53448">
    <property type="entry name" value="Nucleotide-diphospho-sugar transferases"/>
    <property type="match status" value="1"/>
</dbReference>
<dbReference type="AlphaFoldDB" id="A0A146IG13"/>
<dbReference type="InterPro" id="IPR001173">
    <property type="entry name" value="Glyco_trans_2-like"/>
</dbReference>
<dbReference type="PANTHER" id="PTHR22916">
    <property type="entry name" value="GLYCOSYLTRANSFERASE"/>
    <property type="match status" value="1"/>
</dbReference>
<evidence type="ECO:0000259" key="1">
    <source>
        <dbReference type="Pfam" id="PF00535"/>
    </source>
</evidence>
<evidence type="ECO:0000313" key="2">
    <source>
        <dbReference type="EMBL" id="BAU71638.1"/>
    </source>
</evidence>
<dbReference type="Pfam" id="PF00535">
    <property type="entry name" value="Glycos_transf_2"/>
    <property type="match status" value="1"/>
</dbReference>
<reference evidence="2" key="1">
    <citation type="journal article" date="2016" name="Front. Microbiol.">
        <title>Six Novel O Genotypes from Shiga Toxin-Producing Escherichia coli.</title>
        <authorList>
            <person name="Iguchi A."/>
            <person name="Iyoda S."/>
            <person name="Seto K."/>
            <person name="Nishii H."/>
            <person name="Ohnishi M."/>
            <person name="Mekata H."/>
            <person name="Ogura Y."/>
            <person name="Hayashi T."/>
        </authorList>
    </citation>
    <scope>NUCLEOTIDE SEQUENCE</scope>
    <source>
        <strain evidence="2">100998</strain>
    </source>
</reference>
<proteinExistence type="predicted"/>
<dbReference type="Gene3D" id="3.90.550.10">
    <property type="entry name" value="Spore Coat Polysaccharide Biosynthesis Protein SpsA, Chain A"/>
    <property type="match status" value="1"/>
</dbReference>
<accession>A0A146IG13</accession>
<dbReference type="InterPro" id="IPR029044">
    <property type="entry name" value="Nucleotide-diphossugar_trans"/>
</dbReference>